<dbReference type="Proteomes" id="UP000252086">
    <property type="component" value="Unassembled WGS sequence"/>
</dbReference>
<dbReference type="PANTHER" id="PTHR42839">
    <property type="entry name" value="ISOCHORISMATE SYNTHASE ENTC"/>
    <property type="match status" value="1"/>
</dbReference>
<dbReference type="InterPro" id="IPR004561">
    <property type="entry name" value="IsoChor_synthase"/>
</dbReference>
<evidence type="ECO:0000256" key="2">
    <source>
        <dbReference type="ARBA" id="ARBA00005297"/>
    </source>
</evidence>
<sequence length="397" mass="44127">MDVAFPDYDYDAELLSLSDQHKTDLFLFNSSHNLVRARGVSQKIETPLSAKTFQHDVNKVFDAEQRKGIDNPILVGAIPFDLDQPCQLLAPKWSERVKPFSADFPAFKDKDFSHQIINHAFKPDHTGFVNMIEAALLTLNHDDLKKIVLSKILELTLDRSVDIPRLLTNIMGQNPSAYHFSVPLESGILIGASPELLIRKEGNTLYSNPLAGSAKRSKDLQEDRRASHALQQSKKDQYEHRIVVDAIRSALIPMVQSMKLEAQPSLISTPTMWHLSTQIEAILAKDSELSIFDVIKQLHPTPAMCGTPTGLAHHHISALEPHKRGFFSGLVGWCDAQGNGEWAIAIRCAEVASNKVRLFAGAGVVPDSCVESEWRETSAKMQTMINAFGIKGFNNDD</sequence>
<dbReference type="AlphaFoldDB" id="A0A366D1C5"/>
<dbReference type="SUPFAM" id="SSF56322">
    <property type="entry name" value="ADC synthase"/>
    <property type="match status" value="1"/>
</dbReference>
<dbReference type="NCBIfam" id="TIGR00543">
    <property type="entry name" value="isochor_syn"/>
    <property type="match status" value="1"/>
</dbReference>
<accession>A0A366D1C5</accession>
<feature type="compositionally biased region" description="Basic and acidic residues" evidence="6">
    <location>
        <begin position="216"/>
        <end position="226"/>
    </location>
</feature>
<dbReference type="RefSeq" id="WP_113873864.1">
    <property type="nucleotide sequence ID" value="NZ_QNRF01000003.1"/>
</dbReference>
<comment type="catalytic activity">
    <reaction evidence="1">
        <text>chorismate = isochorismate</text>
        <dbReference type="Rhea" id="RHEA:18985"/>
        <dbReference type="ChEBI" id="CHEBI:29748"/>
        <dbReference type="ChEBI" id="CHEBI:29780"/>
        <dbReference type="EC" id="5.4.4.2"/>
    </reaction>
</comment>
<gene>
    <name evidence="8" type="ORF">DFP76_103146</name>
</gene>
<evidence type="ECO:0000256" key="6">
    <source>
        <dbReference type="SAM" id="MobiDB-lite"/>
    </source>
</evidence>
<evidence type="ECO:0000259" key="7">
    <source>
        <dbReference type="Pfam" id="PF00425"/>
    </source>
</evidence>
<dbReference type="Pfam" id="PF00425">
    <property type="entry name" value="Chorismate_bind"/>
    <property type="match status" value="1"/>
</dbReference>
<dbReference type="InterPro" id="IPR005801">
    <property type="entry name" value="ADC_synthase"/>
</dbReference>
<evidence type="ECO:0000313" key="8">
    <source>
        <dbReference type="EMBL" id="RBO83872.1"/>
    </source>
</evidence>
<dbReference type="EC" id="5.4.4.2" evidence="3"/>
<evidence type="ECO:0000256" key="3">
    <source>
        <dbReference type="ARBA" id="ARBA00012824"/>
    </source>
</evidence>
<dbReference type="GO" id="GO:0009697">
    <property type="term" value="P:salicylic acid biosynthetic process"/>
    <property type="evidence" value="ECO:0007669"/>
    <property type="project" value="TreeGrafter"/>
</dbReference>
<dbReference type="InterPro" id="IPR015890">
    <property type="entry name" value="Chorismate_C"/>
</dbReference>
<keyword evidence="4" id="KW-0413">Isomerase</keyword>
<proteinExistence type="inferred from homology"/>
<dbReference type="EMBL" id="QNRF01000003">
    <property type="protein sequence ID" value="RBO83872.1"/>
    <property type="molecule type" value="Genomic_DNA"/>
</dbReference>
<dbReference type="Gene3D" id="3.60.120.10">
    <property type="entry name" value="Anthranilate synthase"/>
    <property type="match status" value="1"/>
</dbReference>
<evidence type="ECO:0000256" key="4">
    <source>
        <dbReference type="ARBA" id="ARBA00023235"/>
    </source>
</evidence>
<keyword evidence="9" id="KW-1185">Reference proteome</keyword>
<comment type="caution">
    <text evidence="8">The sequence shown here is derived from an EMBL/GenBank/DDBJ whole genome shotgun (WGS) entry which is preliminary data.</text>
</comment>
<dbReference type="GO" id="GO:0008909">
    <property type="term" value="F:isochorismate synthase activity"/>
    <property type="evidence" value="ECO:0007669"/>
    <property type="project" value="UniProtKB-EC"/>
</dbReference>
<protein>
    <recommendedName>
        <fullName evidence="3">isochorismate synthase</fullName>
        <ecNumber evidence="3">5.4.4.2</ecNumber>
    </recommendedName>
    <alternativeName>
        <fullName evidence="5">Isochorismate mutase</fullName>
    </alternativeName>
</protein>
<name>A0A366D1C5_9GAMM</name>
<evidence type="ECO:0000313" key="9">
    <source>
        <dbReference type="Proteomes" id="UP000252086"/>
    </source>
</evidence>
<organism evidence="8 9">
    <name type="scientific">Marinomonas aquiplantarum</name>
    <dbReference type="NCBI Taxonomy" id="491951"/>
    <lineage>
        <taxon>Bacteria</taxon>
        <taxon>Pseudomonadati</taxon>
        <taxon>Pseudomonadota</taxon>
        <taxon>Gammaproteobacteria</taxon>
        <taxon>Oceanospirillales</taxon>
        <taxon>Oceanospirillaceae</taxon>
        <taxon>Marinomonas</taxon>
    </lineage>
</organism>
<feature type="domain" description="Chorismate-utilising enzyme C-terminal" evidence="7">
    <location>
        <begin position="126"/>
        <end position="380"/>
    </location>
</feature>
<dbReference type="OrthoDB" id="9806579at2"/>
<feature type="region of interest" description="Disordered" evidence="6">
    <location>
        <begin position="209"/>
        <end position="233"/>
    </location>
</feature>
<comment type="similarity">
    <text evidence="2">Belongs to the isochorismate synthase family.</text>
</comment>
<dbReference type="PANTHER" id="PTHR42839:SF2">
    <property type="entry name" value="ISOCHORISMATE SYNTHASE ENTC"/>
    <property type="match status" value="1"/>
</dbReference>
<evidence type="ECO:0000256" key="1">
    <source>
        <dbReference type="ARBA" id="ARBA00000799"/>
    </source>
</evidence>
<reference evidence="8 9" key="1">
    <citation type="submission" date="2018-06" db="EMBL/GenBank/DDBJ databases">
        <title>Genomic Encyclopedia of Type Strains, Phase III (KMG-III): the genomes of soil and plant-associated and newly described type strains.</title>
        <authorList>
            <person name="Whitman W."/>
        </authorList>
    </citation>
    <scope>NUCLEOTIDE SEQUENCE [LARGE SCALE GENOMIC DNA]</scope>
    <source>
        <strain evidence="8 9">CECT 7732</strain>
    </source>
</reference>
<evidence type="ECO:0000256" key="5">
    <source>
        <dbReference type="ARBA" id="ARBA00041564"/>
    </source>
</evidence>